<comment type="caution">
    <text evidence="1">The sequence shown here is derived from an EMBL/GenBank/DDBJ whole genome shotgun (WGS) entry which is preliminary data.</text>
</comment>
<dbReference type="AlphaFoldDB" id="A0A433SF20"/>
<dbReference type="EMBL" id="PQSP01000002">
    <property type="protein sequence ID" value="RUS67325.1"/>
    <property type="molecule type" value="Genomic_DNA"/>
</dbReference>
<evidence type="ECO:0000313" key="2">
    <source>
        <dbReference type="Proteomes" id="UP000286947"/>
    </source>
</evidence>
<reference evidence="1 2" key="1">
    <citation type="submission" date="2018-01" db="EMBL/GenBank/DDBJ databases">
        <title>Saezia sanguinis gen. nov., sp. nov., in the order Burkholderiales isolated from human blood.</title>
        <authorList>
            <person name="Medina-Pascual M.J."/>
            <person name="Valdezate S."/>
            <person name="Monzon S."/>
            <person name="Cuesta I."/>
            <person name="Carrasco G."/>
            <person name="Villalon P."/>
            <person name="Saez-Nieto J.A."/>
        </authorList>
    </citation>
    <scope>NUCLEOTIDE SEQUENCE [LARGE SCALE GENOMIC DNA]</scope>
    <source>
        <strain evidence="1 2">CNM695-12</strain>
    </source>
</reference>
<dbReference type="RefSeq" id="WP_126979267.1">
    <property type="nucleotide sequence ID" value="NZ_PQSP01000002.1"/>
</dbReference>
<dbReference type="Proteomes" id="UP000286947">
    <property type="component" value="Unassembled WGS sequence"/>
</dbReference>
<sequence length="120" mass="12847">MSSSIEQYLDSVIQDVPSLQLAVFASVDGLVLAQTSRYDVDSSLAAACASELLRQTQLQLSTLVPGTEASGVLFWTSSGAWYIERVAKAGVLLLQLSDVEHVGLARVVARNLAVQLNKLL</sequence>
<keyword evidence="2" id="KW-1185">Reference proteome</keyword>
<accession>A0A433SF20</accession>
<name>A0A433SF20_9BURK</name>
<dbReference type="SUPFAM" id="SSF103196">
    <property type="entry name" value="Roadblock/LC7 domain"/>
    <property type="match status" value="1"/>
</dbReference>
<gene>
    <name evidence="1" type="ORF">CUZ56_01269</name>
</gene>
<evidence type="ECO:0000313" key="1">
    <source>
        <dbReference type="EMBL" id="RUS67325.1"/>
    </source>
</evidence>
<proteinExistence type="predicted"/>
<evidence type="ECO:0008006" key="3">
    <source>
        <dbReference type="Google" id="ProtNLM"/>
    </source>
</evidence>
<dbReference type="Gene3D" id="3.30.450.30">
    <property type="entry name" value="Dynein light chain 2a, cytoplasmic"/>
    <property type="match status" value="1"/>
</dbReference>
<organism evidence="1 2">
    <name type="scientific">Saezia sanguinis</name>
    <dbReference type="NCBI Taxonomy" id="1965230"/>
    <lineage>
        <taxon>Bacteria</taxon>
        <taxon>Pseudomonadati</taxon>
        <taxon>Pseudomonadota</taxon>
        <taxon>Betaproteobacteria</taxon>
        <taxon>Burkholderiales</taxon>
        <taxon>Saeziaceae</taxon>
        <taxon>Saezia</taxon>
    </lineage>
</organism>
<protein>
    <recommendedName>
        <fullName evidence="3">Roadblock/LAMTOR2 domain-containing protein</fullName>
    </recommendedName>
</protein>